<dbReference type="RefSeq" id="WP_380102602.1">
    <property type="nucleotide sequence ID" value="NZ_JBHRZG010000022.1"/>
</dbReference>
<proteinExistence type="predicted"/>
<protein>
    <submittedName>
        <fullName evidence="2">DUF2382 domain-containing protein</fullName>
    </submittedName>
</protein>
<feature type="domain" description="DUF2382" evidence="1">
    <location>
        <begin position="18"/>
        <end position="128"/>
    </location>
</feature>
<keyword evidence="3" id="KW-1185">Reference proteome</keyword>
<dbReference type="Proteomes" id="UP001595803">
    <property type="component" value="Unassembled WGS sequence"/>
</dbReference>
<dbReference type="Pfam" id="PF09557">
    <property type="entry name" value="DUF2382"/>
    <property type="match status" value="1"/>
</dbReference>
<name>A0ABV7ZAY8_9DEIO</name>
<gene>
    <name evidence="2" type="ORF">ACFOSB_15100</name>
</gene>
<evidence type="ECO:0000313" key="2">
    <source>
        <dbReference type="EMBL" id="MFC3834179.1"/>
    </source>
</evidence>
<comment type="caution">
    <text evidence="2">The sequence shown here is derived from an EMBL/GenBank/DDBJ whole genome shotgun (WGS) entry which is preliminary data.</text>
</comment>
<sequence length="141" mass="15939">MPGDARSGADQDSERQIIELREEVLTIEKEREVYALATVRRERRVREETVRLELVTEVLVITAQPGGPAVLLDGVPLAPGETRELVLYQERARPEKEVVVTQEVHLVKRREVEVTSVQVELAYEELVVNGIQAEGVENDRT</sequence>
<dbReference type="InterPro" id="IPR019060">
    <property type="entry name" value="DUF2382"/>
</dbReference>
<dbReference type="EMBL" id="JBHRZG010000022">
    <property type="protein sequence ID" value="MFC3834179.1"/>
    <property type="molecule type" value="Genomic_DNA"/>
</dbReference>
<accession>A0ABV7ZAY8</accession>
<organism evidence="2 3">
    <name type="scientific">Deinococcus rufus</name>
    <dbReference type="NCBI Taxonomy" id="2136097"/>
    <lineage>
        <taxon>Bacteria</taxon>
        <taxon>Thermotogati</taxon>
        <taxon>Deinococcota</taxon>
        <taxon>Deinococci</taxon>
        <taxon>Deinococcales</taxon>
        <taxon>Deinococcaceae</taxon>
        <taxon>Deinococcus</taxon>
    </lineage>
</organism>
<evidence type="ECO:0000313" key="3">
    <source>
        <dbReference type="Proteomes" id="UP001595803"/>
    </source>
</evidence>
<reference evidence="3" key="1">
    <citation type="journal article" date="2019" name="Int. J. Syst. Evol. Microbiol.">
        <title>The Global Catalogue of Microorganisms (GCM) 10K type strain sequencing project: providing services to taxonomists for standard genome sequencing and annotation.</title>
        <authorList>
            <consortium name="The Broad Institute Genomics Platform"/>
            <consortium name="The Broad Institute Genome Sequencing Center for Infectious Disease"/>
            <person name="Wu L."/>
            <person name="Ma J."/>
        </authorList>
    </citation>
    <scope>NUCLEOTIDE SEQUENCE [LARGE SCALE GENOMIC DNA]</scope>
    <source>
        <strain evidence="3">CCTCC AB 2017081</strain>
    </source>
</reference>
<evidence type="ECO:0000259" key="1">
    <source>
        <dbReference type="Pfam" id="PF09557"/>
    </source>
</evidence>